<accession>A0A4U3MFQ9</accession>
<evidence type="ECO:0000313" key="3">
    <source>
        <dbReference type="EMBL" id="TKK87590.1"/>
    </source>
</evidence>
<dbReference type="EMBL" id="SZQA01000015">
    <property type="protein sequence ID" value="TKK87590.1"/>
    <property type="molecule type" value="Genomic_DNA"/>
</dbReference>
<evidence type="ECO:0000259" key="2">
    <source>
        <dbReference type="Pfam" id="PF14040"/>
    </source>
</evidence>
<feature type="compositionally biased region" description="Low complexity" evidence="1">
    <location>
        <begin position="59"/>
        <end position="92"/>
    </location>
</feature>
<proteinExistence type="predicted"/>
<keyword evidence="4" id="KW-1185">Reference proteome</keyword>
<dbReference type="Proteomes" id="UP000308705">
    <property type="component" value="Unassembled WGS sequence"/>
</dbReference>
<dbReference type="OrthoDB" id="2751008at2"/>
<feature type="domain" description="Deoxyribonuclease NucA/NucB" evidence="2">
    <location>
        <begin position="6"/>
        <end position="60"/>
    </location>
</feature>
<feature type="region of interest" description="Disordered" evidence="1">
    <location>
        <begin position="42"/>
        <end position="100"/>
    </location>
</feature>
<protein>
    <recommendedName>
        <fullName evidence="2">Deoxyribonuclease NucA/NucB domain-containing protein</fullName>
    </recommendedName>
</protein>
<dbReference type="Pfam" id="PF14040">
    <property type="entry name" value="DNase_NucA_NucB"/>
    <property type="match status" value="1"/>
</dbReference>
<organism evidence="3 4">
    <name type="scientific">Herbidospora galbida</name>
    <dbReference type="NCBI Taxonomy" id="2575442"/>
    <lineage>
        <taxon>Bacteria</taxon>
        <taxon>Bacillati</taxon>
        <taxon>Actinomycetota</taxon>
        <taxon>Actinomycetes</taxon>
        <taxon>Streptosporangiales</taxon>
        <taxon>Streptosporangiaceae</taxon>
        <taxon>Herbidospora</taxon>
    </lineage>
</organism>
<dbReference type="RefSeq" id="WP_137248107.1">
    <property type="nucleotide sequence ID" value="NZ_SZQA01000015.1"/>
</dbReference>
<sequence>MGKYVKTSDDVYARGRNKSMKDRICERDFTAAERMGEECDEYPFSTAQEGRAGEETMAIRAPRSGISPSSRSTSRTTRTRGATNGSSNNGTGFCAVTLSG</sequence>
<name>A0A4U3MFQ9_9ACTN</name>
<gene>
    <name evidence="3" type="ORF">FDA94_17350</name>
</gene>
<evidence type="ECO:0000256" key="1">
    <source>
        <dbReference type="SAM" id="MobiDB-lite"/>
    </source>
</evidence>
<reference evidence="3 4" key="1">
    <citation type="submission" date="2019-04" db="EMBL/GenBank/DDBJ databases">
        <title>Herbidospora sp. NEAU-GS14.nov., a novel actinomycete isolated from soil.</title>
        <authorList>
            <person name="Han L."/>
        </authorList>
    </citation>
    <scope>NUCLEOTIDE SEQUENCE [LARGE SCALE GENOMIC DNA]</scope>
    <source>
        <strain evidence="3 4">NEAU-GS14</strain>
    </source>
</reference>
<dbReference type="InterPro" id="IPR029476">
    <property type="entry name" value="DNase_NucA_NucB"/>
</dbReference>
<comment type="caution">
    <text evidence="3">The sequence shown here is derived from an EMBL/GenBank/DDBJ whole genome shotgun (WGS) entry which is preliminary data.</text>
</comment>
<evidence type="ECO:0000313" key="4">
    <source>
        <dbReference type="Proteomes" id="UP000308705"/>
    </source>
</evidence>
<dbReference type="AlphaFoldDB" id="A0A4U3MFQ9"/>